<dbReference type="GO" id="GO:0005544">
    <property type="term" value="F:calcium-dependent phospholipid binding"/>
    <property type="evidence" value="ECO:0007669"/>
    <property type="project" value="UniProtKB-KW"/>
</dbReference>
<dbReference type="AlphaFoldDB" id="A0A3Q3IEI8"/>
<dbReference type="PRINTS" id="PR00196">
    <property type="entry name" value="ANNEXIN"/>
</dbReference>
<dbReference type="Pfam" id="PF00191">
    <property type="entry name" value="Annexin"/>
    <property type="match status" value="4"/>
</dbReference>
<dbReference type="PRINTS" id="PR00201">
    <property type="entry name" value="ANNEXINV"/>
</dbReference>
<dbReference type="SUPFAM" id="SSF47874">
    <property type="entry name" value="Annexin"/>
    <property type="match status" value="1"/>
</dbReference>
<reference evidence="7" key="1">
    <citation type="submission" date="2025-08" db="UniProtKB">
        <authorList>
            <consortium name="Ensembl"/>
        </authorList>
    </citation>
    <scope>IDENTIFICATION</scope>
</reference>
<keyword evidence="5 6" id="KW-0111">Calcium/phospholipid-binding</keyword>
<accession>A0A3Q3IEI8</accession>
<comment type="similarity">
    <text evidence="1 6">Belongs to the annexin family.</text>
</comment>
<evidence type="ECO:0000256" key="6">
    <source>
        <dbReference type="RuleBase" id="RU003540"/>
    </source>
</evidence>
<dbReference type="GO" id="GO:0012506">
    <property type="term" value="C:vesicle membrane"/>
    <property type="evidence" value="ECO:0007669"/>
    <property type="project" value="TreeGrafter"/>
</dbReference>
<sequence length="320" mass="35199">MSTGQRGTIKDCPGADPQKDAEVLHKAMKGLGTDEKAIVELLGNRSNKQRAPIVTAYKKTYGKDLIKELKSELNGPLEKLVVAMMMSPANYDAYLVKGAIQGVGTDDNCLSEILCSRSNAEINEINQVYKAEHGKSLEDAIKNDTSGDFRNLLVTLCQASRDEGGSVDTNLAKQDAQKLYAAGERKWGTDDDEFNAILCARNKNHLQAVFQEYMKLSGKDIEKSICSEMHGNLEHGMVALVKCIKNIPAFFAEVLNKAIKGTGTSDRTLIRIMVSRSEIDMLDIRQEYKKNYGKSLYTDIAGDTGGDYEKLLLKLCGGND</sequence>
<evidence type="ECO:0000313" key="7">
    <source>
        <dbReference type="Ensembl" id="ENSMALP00000001314.1"/>
    </source>
</evidence>
<evidence type="ECO:0000256" key="3">
    <source>
        <dbReference type="ARBA" id="ARBA00022837"/>
    </source>
</evidence>
<dbReference type="InterPro" id="IPR001464">
    <property type="entry name" value="Annexin"/>
</dbReference>
<dbReference type="InterPro" id="IPR018252">
    <property type="entry name" value="Annexin_repeat_CS"/>
</dbReference>
<dbReference type="GO" id="GO:0001786">
    <property type="term" value="F:phosphatidylserine binding"/>
    <property type="evidence" value="ECO:0007669"/>
    <property type="project" value="TreeGrafter"/>
</dbReference>
<keyword evidence="4 6" id="KW-0041">Annexin</keyword>
<name>A0A3Q3IEI8_MONAL</name>
<dbReference type="FunFam" id="1.10.220.10:FF:000003">
    <property type="entry name" value="Annexin"/>
    <property type="match status" value="1"/>
</dbReference>
<dbReference type="GO" id="GO:0050819">
    <property type="term" value="P:negative regulation of coagulation"/>
    <property type="evidence" value="ECO:0007669"/>
    <property type="project" value="InterPro"/>
</dbReference>
<dbReference type="GO" id="GO:0005634">
    <property type="term" value="C:nucleus"/>
    <property type="evidence" value="ECO:0007669"/>
    <property type="project" value="TreeGrafter"/>
</dbReference>
<dbReference type="GO" id="GO:0006909">
    <property type="term" value="P:phagocytosis"/>
    <property type="evidence" value="ECO:0007669"/>
    <property type="project" value="TreeGrafter"/>
</dbReference>
<proteinExistence type="inferred from homology"/>
<dbReference type="PROSITE" id="PS51897">
    <property type="entry name" value="ANNEXIN_2"/>
    <property type="match status" value="4"/>
</dbReference>
<dbReference type="FunFam" id="1.10.220.10:FF:000002">
    <property type="entry name" value="Annexin"/>
    <property type="match status" value="1"/>
</dbReference>
<keyword evidence="8" id="KW-1185">Reference proteome</keyword>
<evidence type="ECO:0000256" key="1">
    <source>
        <dbReference type="ARBA" id="ARBA00007831"/>
    </source>
</evidence>
<dbReference type="PANTHER" id="PTHR10502">
    <property type="entry name" value="ANNEXIN"/>
    <property type="match status" value="1"/>
</dbReference>
<organism evidence="7 8">
    <name type="scientific">Monopterus albus</name>
    <name type="common">Swamp eel</name>
    <dbReference type="NCBI Taxonomy" id="43700"/>
    <lineage>
        <taxon>Eukaryota</taxon>
        <taxon>Metazoa</taxon>
        <taxon>Chordata</taxon>
        <taxon>Craniata</taxon>
        <taxon>Vertebrata</taxon>
        <taxon>Euteleostomi</taxon>
        <taxon>Actinopterygii</taxon>
        <taxon>Neopterygii</taxon>
        <taxon>Teleostei</taxon>
        <taxon>Neoteleostei</taxon>
        <taxon>Acanthomorphata</taxon>
        <taxon>Anabantaria</taxon>
        <taxon>Synbranchiformes</taxon>
        <taxon>Synbranchidae</taxon>
        <taxon>Monopterus</taxon>
    </lineage>
</organism>
<dbReference type="GO" id="GO:0005737">
    <property type="term" value="C:cytoplasm"/>
    <property type="evidence" value="ECO:0007669"/>
    <property type="project" value="TreeGrafter"/>
</dbReference>
<evidence type="ECO:0000256" key="2">
    <source>
        <dbReference type="ARBA" id="ARBA00022737"/>
    </source>
</evidence>
<dbReference type="InterPro" id="IPR002392">
    <property type="entry name" value="ANX5"/>
</dbReference>
<dbReference type="GO" id="GO:0032506">
    <property type="term" value="P:cytokinetic process"/>
    <property type="evidence" value="ECO:0007669"/>
    <property type="project" value="TreeGrafter"/>
</dbReference>
<dbReference type="PROSITE" id="PS00223">
    <property type="entry name" value="ANNEXIN_1"/>
    <property type="match status" value="3"/>
</dbReference>
<dbReference type="FunFam" id="1.10.220.10:FF:000001">
    <property type="entry name" value="Annexin"/>
    <property type="match status" value="1"/>
</dbReference>
<evidence type="ECO:0000256" key="4">
    <source>
        <dbReference type="ARBA" id="ARBA00023216"/>
    </source>
</evidence>
<reference evidence="7" key="2">
    <citation type="submission" date="2025-09" db="UniProtKB">
        <authorList>
            <consortium name="Ensembl"/>
        </authorList>
    </citation>
    <scope>IDENTIFICATION</scope>
</reference>
<dbReference type="GO" id="GO:0005886">
    <property type="term" value="C:plasma membrane"/>
    <property type="evidence" value="ECO:0007669"/>
    <property type="project" value="TreeGrafter"/>
</dbReference>
<dbReference type="InterPro" id="IPR037104">
    <property type="entry name" value="Annexin_sf"/>
</dbReference>
<dbReference type="GO" id="GO:0005509">
    <property type="term" value="F:calcium ion binding"/>
    <property type="evidence" value="ECO:0007669"/>
    <property type="project" value="InterPro"/>
</dbReference>
<keyword evidence="3 6" id="KW-0106">Calcium</keyword>
<dbReference type="Ensembl" id="ENSMALT00000001359.1">
    <property type="protein sequence ID" value="ENSMALP00000001314.1"/>
    <property type="gene ID" value="ENSMALG00000000654.1"/>
</dbReference>
<protein>
    <recommendedName>
        <fullName evidence="6">Annexin</fullName>
    </recommendedName>
</protein>
<dbReference type="InterPro" id="IPR018502">
    <property type="entry name" value="Annexin_repeat"/>
</dbReference>
<dbReference type="FunFam" id="1.10.220.10:FF:000004">
    <property type="entry name" value="Annexin"/>
    <property type="match status" value="1"/>
</dbReference>
<dbReference type="PANTHER" id="PTHR10502:SF178">
    <property type="entry name" value="ANNEXIN"/>
    <property type="match status" value="1"/>
</dbReference>
<dbReference type="SMART" id="SM00335">
    <property type="entry name" value="ANX"/>
    <property type="match status" value="4"/>
</dbReference>
<evidence type="ECO:0000256" key="5">
    <source>
        <dbReference type="ARBA" id="ARBA00023302"/>
    </source>
</evidence>
<keyword evidence="2 6" id="KW-0677">Repeat</keyword>
<dbReference type="Proteomes" id="UP000261600">
    <property type="component" value="Unplaced"/>
</dbReference>
<dbReference type="Gene3D" id="1.10.220.10">
    <property type="entry name" value="Annexin"/>
    <property type="match status" value="4"/>
</dbReference>
<comment type="domain">
    <text evidence="6">A pair of annexin repeats may form one binding site for calcium and phospholipid.</text>
</comment>
<evidence type="ECO:0000313" key="8">
    <source>
        <dbReference type="Proteomes" id="UP000261600"/>
    </source>
</evidence>